<evidence type="ECO:0000256" key="8">
    <source>
        <dbReference type="SAM" id="Phobius"/>
    </source>
</evidence>
<keyword evidence="5 7" id="KW-0975">Bacterial flagellum</keyword>
<dbReference type="Pfam" id="PF02107">
    <property type="entry name" value="FlgH"/>
    <property type="match status" value="1"/>
</dbReference>
<reference evidence="9 10" key="1">
    <citation type="submission" date="2023-06" db="EMBL/GenBank/DDBJ databases">
        <title>Draft genome sequence of Novosphingobium sp. strain IK01.</title>
        <authorList>
            <person name="Hatamoto M."/>
            <person name="Ikarashi T."/>
            <person name="Yamaguchi T."/>
        </authorList>
    </citation>
    <scope>NUCLEOTIDE SEQUENCE [LARGE SCALE GENOMIC DNA]</scope>
    <source>
        <strain evidence="9 10">IK01</strain>
    </source>
</reference>
<feature type="transmembrane region" description="Helical" evidence="8">
    <location>
        <begin position="36"/>
        <end position="57"/>
    </location>
</feature>
<organism evidence="9 10">
    <name type="scientific">Novosphingobium pituita</name>
    <dbReference type="NCBI Taxonomy" id="3056842"/>
    <lineage>
        <taxon>Bacteria</taxon>
        <taxon>Pseudomonadati</taxon>
        <taxon>Pseudomonadota</taxon>
        <taxon>Alphaproteobacteria</taxon>
        <taxon>Sphingomonadales</taxon>
        <taxon>Sphingomonadaceae</taxon>
        <taxon>Novosphingobium</taxon>
    </lineage>
</organism>
<keyword evidence="10" id="KW-1185">Reference proteome</keyword>
<protein>
    <recommendedName>
        <fullName evidence="7">Flagellar L-ring protein</fullName>
    </recommendedName>
    <alternativeName>
        <fullName evidence="7">Basal body L-ring protein</fullName>
    </alternativeName>
</protein>
<dbReference type="PANTHER" id="PTHR34933:SF1">
    <property type="entry name" value="FLAGELLAR L-RING PROTEIN"/>
    <property type="match status" value="1"/>
</dbReference>
<evidence type="ECO:0000256" key="4">
    <source>
        <dbReference type="ARBA" id="ARBA00023136"/>
    </source>
</evidence>
<keyword evidence="9" id="KW-0969">Cilium</keyword>
<comment type="subcellular location">
    <subcellularLocation>
        <location evidence="7">Cell outer membrane</location>
    </subcellularLocation>
    <subcellularLocation>
        <location evidence="7">Bacterial flagellum basal body</location>
    </subcellularLocation>
</comment>
<gene>
    <name evidence="7 9" type="primary">flgH</name>
    <name evidence="9" type="ORF">NUTIK01_25480</name>
</gene>
<keyword evidence="3" id="KW-0732">Signal</keyword>
<evidence type="ECO:0000256" key="5">
    <source>
        <dbReference type="ARBA" id="ARBA00023143"/>
    </source>
</evidence>
<proteinExistence type="inferred from homology"/>
<keyword evidence="6 7" id="KW-0998">Cell outer membrane</keyword>
<dbReference type="EMBL" id="BTFW01000001">
    <property type="protein sequence ID" value="GMM61771.1"/>
    <property type="molecule type" value="Genomic_DNA"/>
</dbReference>
<keyword evidence="9" id="KW-0282">Flagellum</keyword>
<accession>A0ABQ6PAF3</accession>
<dbReference type="RefSeq" id="WP_317975421.1">
    <property type="nucleotide sequence ID" value="NZ_BTFW01000001.1"/>
</dbReference>
<keyword evidence="9" id="KW-0966">Cell projection</keyword>
<keyword evidence="8" id="KW-1133">Transmembrane helix</keyword>
<dbReference type="Proteomes" id="UP001187221">
    <property type="component" value="Unassembled WGS sequence"/>
</dbReference>
<evidence type="ECO:0000256" key="7">
    <source>
        <dbReference type="HAMAP-Rule" id="MF_00415"/>
    </source>
</evidence>
<comment type="function">
    <text evidence="1 7">Assembles around the rod to form the L-ring and probably protects the motor/basal body from shearing forces during rotation.</text>
</comment>
<comment type="subunit">
    <text evidence="7">The basal body constitutes a major portion of the flagellar organelle and consists of four rings (L,P,S, and M) mounted on a central rod.</text>
</comment>
<comment type="caution">
    <text evidence="9">The sequence shown here is derived from an EMBL/GenBank/DDBJ whole genome shotgun (WGS) entry which is preliminary data.</text>
</comment>
<evidence type="ECO:0000256" key="2">
    <source>
        <dbReference type="ARBA" id="ARBA00006929"/>
    </source>
</evidence>
<evidence type="ECO:0000313" key="9">
    <source>
        <dbReference type="EMBL" id="GMM61771.1"/>
    </source>
</evidence>
<name>A0ABQ6PAF3_9SPHN</name>
<sequence>MMTPFDPLFDAALHARKPRHRPAPTPPHLAPRATSLGYRLMVLVMVPPLLVALMLIARPAHARTRIEPGFEAALPDPPAPKPADGGILNLTSGYAALVEGARAHGVGDSLVIVLSEQFTSSKSAASKTGKTASFSFTPPNKGPLSLLSGNQLNNSGASTFNGSGNASQTSSLGGEIAVTIAEVRRNGTVLVRGNKRLLLSQGQEWVQFSGIVRLADIDTTNRVQSGQVADARITYSGSGSISRASREGWLTKLLSFFSPF</sequence>
<comment type="similarity">
    <text evidence="2 7">Belongs to the FlgH family.</text>
</comment>
<dbReference type="PANTHER" id="PTHR34933">
    <property type="entry name" value="FLAGELLAR L-RING PROTEIN"/>
    <property type="match status" value="1"/>
</dbReference>
<keyword evidence="8" id="KW-0812">Transmembrane</keyword>
<evidence type="ECO:0000256" key="6">
    <source>
        <dbReference type="ARBA" id="ARBA00023237"/>
    </source>
</evidence>
<dbReference type="HAMAP" id="MF_00415">
    <property type="entry name" value="FlgH"/>
    <property type="match status" value="1"/>
</dbReference>
<dbReference type="PRINTS" id="PR01008">
    <property type="entry name" value="FLGLRINGFLGH"/>
</dbReference>
<evidence type="ECO:0000313" key="10">
    <source>
        <dbReference type="Proteomes" id="UP001187221"/>
    </source>
</evidence>
<dbReference type="InterPro" id="IPR000527">
    <property type="entry name" value="Flag_Lring"/>
</dbReference>
<keyword evidence="4 7" id="KW-0472">Membrane</keyword>
<evidence type="ECO:0000256" key="1">
    <source>
        <dbReference type="ARBA" id="ARBA00002591"/>
    </source>
</evidence>
<evidence type="ECO:0000256" key="3">
    <source>
        <dbReference type="ARBA" id="ARBA00022729"/>
    </source>
</evidence>